<dbReference type="Gene3D" id="2.40.360.20">
    <property type="match status" value="1"/>
</dbReference>
<dbReference type="KEGG" id="cpi:Cpin_5299"/>
<evidence type="ECO:0000313" key="1">
    <source>
        <dbReference type="EMBL" id="ACU62730.1"/>
    </source>
</evidence>
<reference evidence="2" key="1">
    <citation type="submission" date="2009-08" db="EMBL/GenBank/DDBJ databases">
        <title>The complete genome of Chitinophaga pinensis DSM 2588.</title>
        <authorList>
            <consortium name="US DOE Joint Genome Institute (JGI-PGF)"/>
            <person name="Lucas S."/>
            <person name="Copeland A."/>
            <person name="Lapidus A."/>
            <person name="Glavina del Rio T."/>
            <person name="Dalin E."/>
            <person name="Tice H."/>
            <person name="Bruce D."/>
            <person name="Goodwin L."/>
            <person name="Pitluck S."/>
            <person name="Kyrpides N."/>
            <person name="Mavromatis K."/>
            <person name="Ivanova N."/>
            <person name="Mikhailova N."/>
            <person name="Sims D."/>
            <person name="Meinche L."/>
            <person name="Brettin T."/>
            <person name="Detter J.C."/>
            <person name="Han C."/>
            <person name="Larimer F."/>
            <person name="Land M."/>
            <person name="Hauser L."/>
            <person name="Markowitz V."/>
            <person name="Cheng J.-F."/>
            <person name="Hugenholtz P."/>
            <person name="Woyke T."/>
            <person name="Wu D."/>
            <person name="Spring S."/>
            <person name="Klenk H.-P."/>
            <person name="Eisen J.A."/>
        </authorList>
    </citation>
    <scope>NUCLEOTIDE SEQUENCE [LARGE SCALE GENOMIC DNA]</scope>
    <source>
        <strain evidence="2">ATCC 43595 / DSM 2588 / LMG 13176 / NBRC 15968 / NCIMB 11800 / UQM 2034</strain>
    </source>
</reference>
<dbReference type="EMBL" id="CP001699">
    <property type="protein sequence ID" value="ACU62730.1"/>
    <property type="molecule type" value="Genomic_DNA"/>
</dbReference>
<protein>
    <submittedName>
        <fullName evidence="1">Uncharacterized protein</fullName>
    </submittedName>
</protein>
<dbReference type="RefSeq" id="WP_012792898.1">
    <property type="nucleotide sequence ID" value="NC_013132.1"/>
</dbReference>
<name>A0A979G8H8_CHIPD</name>
<dbReference type="OrthoDB" id="1490962at2"/>
<sequence>MDRYLMSQYNPLAVGNSWEYLNNGKSTISHKVVEAVSLNGIAMEKVISSDGSIVLLKNRDGLDTYEIKKKVGKLSYSPPISLSPEIVKPGVAHSYVSKVTFSLFGINFNFGNISGSTVLTGVEDVTVPAGYFPDCLKFESYAYQKKPLKATSKLIIWFARNVGEVKCEFETSVAGFKTTQRKELLHATIGERRFPEVLAESHY</sequence>
<gene>
    <name evidence="1" type="ordered locus">Cpin_5299</name>
</gene>
<proteinExistence type="predicted"/>
<evidence type="ECO:0000313" key="2">
    <source>
        <dbReference type="Proteomes" id="UP000002215"/>
    </source>
</evidence>
<organism evidence="1 2">
    <name type="scientific">Chitinophaga pinensis (strain ATCC 43595 / DSM 2588 / LMG 13176 / NBRC 15968 / NCIMB 11800 / UQM 2034)</name>
    <dbReference type="NCBI Taxonomy" id="485918"/>
    <lineage>
        <taxon>Bacteria</taxon>
        <taxon>Pseudomonadati</taxon>
        <taxon>Bacteroidota</taxon>
        <taxon>Chitinophagia</taxon>
        <taxon>Chitinophagales</taxon>
        <taxon>Chitinophagaceae</taxon>
        <taxon>Chitinophaga</taxon>
    </lineage>
</organism>
<dbReference type="AlphaFoldDB" id="A0A979G8H8"/>
<reference evidence="1 2" key="2">
    <citation type="journal article" date="2010" name="Stand. Genomic Sci.">
        <title>Complete genome sequence of Chitinophaga pinensis type strain (UQM 2034).</title>
        <authorList>
            <person name="Glavina Del Rio T."/>
            <person name="Abt B."/>
            <person name="Spring S."/>
            <person name="Lapidus A."/>
            <person name="Nolan M."/>
            <person name="Tice H."/>
            <person name="Copeland A."/>
            <person name="Cheng J.F."/>
            <person name="Chen F."/>
            <person name="Bruce D."/>
            <person name="Goodwin L."/>
            <person name="Pitluck S."/>
            <person name="Ivanova N."/>
            <person name="Mavromatis K."/>
            <person name="Mikhailova N."/>
            <person name="Pati A."/>
            <person name="Chen A."/>
            <person name="Palaniappan K."/>
            <person name="Land M."/>
            <person name="Hauser L."/>
            <person name="Chang Y.J."/>
            <person name="Jeffries C.D."/>
            <person name="Chain P."/>
            <person name="Saunders E."/>
            <person name="Detter J.C."/>
            <person name="Brettin T."/>
            <person name="Rohde M."/>
            <person name="Goker M."/>
            <person name="Bristow J."/>
            <person name="Eisen J.A."/>
            <person name="Markowitz V."/>
            <person name="Hugenholtz P."/>
            <person name="Kyrpides N.C."/>
            <person name="Klenk H.P."/>
            <person name="Lucas S."/>
        </authorList>
    </citation>
    <scope>NUCLEOTIDE SEQUENCE [LARGE SCALE GENOMIC DNA]</scope>
    <source>
        <strain evidence="2">ATCC 43595 / DSM 2588 / LMG 13176 / NBRC 15968 / NCIMB 11800 / UQM 2034</strain>
    </source>
</reference>
<dbReference type="Proteomes" id="UP000002215">
    <property type="component" value="Chromosome"/>
</dbReference>
<accession>A0A979G8H8</accession>